<evidence type="ECO:0000313" key="7">
    <source>
        <dbReference type="EMBL" id="TPE60563.1"/>
    </source>
</evidence>
<dbReference type="InterPro" id="IPR050495">
    <property type="entry name" value="ATG22/LtaA_families"/>
</dbReference>
<feature type="transmembrane region" description="Helical" evidence="6">
    <location>
        <begin position="181"/>
        <end position="204"/>
    </location>
</feature>
<feature type="transmembrane region" description="Helical" evidence="6">
    <location>
        <begin position="462"/>
        <end position="482"/>
    </location>
</feature>
<evidence type="ECO:0000256" key="3">
    <source>
        <dbReference type="ARBA" id="ARBA00022692"/>
    </source>
</evidence>
<keyword evidence="2" id="KW-0813">Transport</keyword>
<dbReference type="Proteomes" id="UP000319897">
    <property type="component" value="Unassembled WGS sequence"/>
</dbReference>
<comment type="subcellular location">
    <subcellularLocation>
        <location evidence="1">Endomembrane system</location>
        <topology evidence="1">Multi-pass membrane protein</topology>
    </subcellularLocation>
</comment>
<evidence type="ECO:0000256" key="2">
    <source>
        <dbReference type="ARBA" id="ARBA00022448"/>
    </source>
</evidence>
<evidence type="ECO:0000256" key="1">
    <source>
        <dbReference type="ARBA" id="ARBA00004127"/>
    </source>
</evidence>
<dbReference type="InterPro" id="IPR036259">
    <property type="entry name" value="MFS_trans_sf"/>
</dbReference>
<dbReference type="InterPro" id="IPR024671">
    <property type="entry name" value="Atg22-like"/>
</dbReference>
<comment type="caution">
    <text evidence="7">The sequence shown here is derived from an EMBL/GenBank/DDBJ whole genome shotgun (WGS) entry which is preliminary data.</text>
</comment>
<dbReference type="GO" id="GO:0012505">
    <property type="term" value="C:endomembrane system"/>
    <property type="evidence" value="ECO:0007669"/>
    <property type="project" value="UniProtKB-SubCell"/>
</dbReference>
<proteinExistence type="predicted"/>
<name>A0A501XJT8_9SPHN</name>
<sequence>MEGLPGEREWQSLGTGGRRENLSSLVQAAPAARGAVPPPPLPRSAWCWAAFEGFRNPGVVLITIYVFMPYYVQAVAATPVEGQALVARAGQIAGWAVALTAPLMGMVVDRLGPRKPGLTLVVAGMIPLFWALWFVTPGGPVTPAMVMAIIVGKSILFAWSEVLHNALLVPAAHGQVSRTSGLGLALGNATSVAFLLFVLLAFSLPGQVDWPFVPAQPLFGVDQAAYEPARLTGPIVAVSLAIGLALILWGVPDAPATGERLGSALKKGFADLTAMLRELKTEREAAKFLAARMLYVDGKTAILLFSGVLAAGTMGWKTLEMLAYGIILSILAVAGGLLAGRLDSRLGPRNAVLLEIAVTAVALLCLLGTRPDMAGWIPVSTLPLHDGPMFRTPAELAFIGFAGVSAISITAAYASSRTLLTVLVRPERAGTFFGLYALSGTATMWLGPMLVAWGTIASGSQQGGFATVLALLLAGFALLLTVKVPRHH</sequence>
<evidence type="ECO:0000256" key="5">
    <source>
        <dbReference type="ARBA" id="ARBA00023136"/>
    </source>
</evidence>
<feature type="transmembrane region" description="Helical" evidence="6">
    <location>
        <begin position="322"/>
        <end position="340"/>
    </location>
</feature>
<evidence type="ECO:0000256" key="6">
    <source>
        <dbReference type="SAM" id="Phobius"/>
    </source>
</evidence>
<dbReference type="OrthoDB" id="9768783at2"/>
<dbReference type="EMBL" id="VFSU01000026">
    <property type="protein sequence ID" value="TPE60563.1"/>
    <property type="molecule type" value="Genomic_DNA"/>
</dbReference>
<feature type="transmembrane region" description="Helical" evidence="6">
    <location>
        <begin position="53"/>
        <end position="72"/>
    </location>
</feature>
<dbReference type="Gene3D" id="1.20.1250.20">
    <property type="entry name" value="MFS general substrate transporter like domains"/>
    <property type="match status" value="1"/>
</dbReference>
<feature type="transmembrane region" description="Helical" evidence="6">
    <location>
        <begin position="352"/>
        <end position="369"/>
    </location>
</feature>
<dbReference type="AlphaFoldDB" id="A0A501XJT8"/>
<evidence type="ECO:0000256" key="4">
    <source>
        <dbReference type="ARBA" id="ARBA00022989"/>
    </source>
</evidence>
<keyword evidence="4 6" id="KW-1133">Transmembrane helix</keyword>
<dbReference type="PANTHER" id="PTHR23519">
    <property type="entry name" value="AUTOPHAGY-RELATED PROTEIN 22"/>
    <property type="match status" value="1"/>
</dbReference>
<keyword evidence="8" id="KW-1185">Reference proteome</keyword>
<feature type="transmembrane region" description="Helical" evidence="6">
    <location>
        <begin position="435"/>
        <end position="456"/>
    </location>
</feature>
<protein>
    <submittedName>
        <fullName evidence="7">MFS transporter</fullName>
    </submittedName>
</protein>
<evidence type="ECO:0000313" key="8">
    <source>
        <dbReference type="Proteomes" id="UP000319897"/>
    </source>
</evidence>
<feature type="transmembrane region" description="Helical" evidence="6">
    <location>
        <begin position="231"/>
        <end position="251"/>
    </location>
</feature>
<reference evidence="7 8" key="1">
    <citation type="submission" date="2019-06" db="EMBL/GenBank/DDBJ databases">
        <authorList>
            <person name="Lee I."/>
            <person name="Jang G.I."/>
            <person name="Hwang C.Y."/>
        </authorList>
    </citation>
    <scope>NUCLEOTIDE SEQUENCE [LARGE SCALE GENOMIC DNA]</scope>
    <source>
        <strain evidence="7 8">PAMC 28131</strain>
    </source>
</reference>
<gene>
    <name evidence="7" type="ORF">FJQ54_11255</name>
</gene>
<feature type="transmembrane region" description="Helical" evidence="6">
    <location>
        <begin position="118"/>
        <end position="135"/>
    </location>
</feature>
<dbReference type="Pfam" id="PF11700">
    <property type="entry name" value="ATG22"/>
    <property type="match status" value="1"/>
</dbReference>
<feature type="transmembrane region" description="Helical" evidence="6">
    <location>
        <begin position="141"/>
        <end position="160"/>
    </location>
</feature>
<keyword evidence="3 6" id="KW-0812">Transmembrane</keyword>
<feature type="transmembrane region" description="Helical" evidence="6">
    <location>
        <begin position="293"/>
        <end position="316"/>
    </location>
</feature>
<organism evidence="7 8">
    <name type="scientific">Sandaracinobacter neustonicus</name>
    <dbReference type="NCBI Taxonomy" id="1715348"/>
    <lineage>
        <taxon>Bacteria</taxon>
        <taxon>Pseudomonadati</taxon>
        <taxon>Pseudomonadota</taxon>
        <taxon>Alphaproteobacteria</taxon>
        <taxon>Sphingomonadales</taxon>
        <taxon>Sphingosinicellaceae</taxon>
        <taxon>Sandaracinobacter</taxon>
    </lineage>
</organism>
<accession>A0A501XJT8</accession>
<dbReference type="PANTHER" id="PTHR23519:SF1">
    <property type="entry name" value="AUTOPHAGY-RELATED PROTEIN 22"/>
    <property type="match status" value="1"/>
</dbReference>
<feature type="transmembrane region" description="Helical" evidence="6">
    <location>
        <begin position="92"/>
        <end position="111"/>
    </location>
</feature>
<feature type="transmembrane region" description="Helical" evidence="6">
    <location>
        <begin position="396"/>
        <end position="414"/>
    </location>
</feature>
<dbReference type="SUPFAM" id="SSF103473">
    <property type="entry name" value="MFS general substrate transporter"/>
    <property type="match status" value="1"/>
</dbReference>
<keyword evidence="5 6" id="KW-0472">Membrane</keyword>